<comment type="function">
    <text evidence="7">Regulates arginine biosynthesis genes.</text>
</comment>
<dbReference type="UniPathway" id="UPA00068"/>
<gene>
    <name evidence="7" type="primary">argR</name>
    <name evidence="11" type="ORF">UC3_00064</name>
</gene>
<dbReference type="GO" id="GO:1900079">
    <property type="term" value="P:regulation of arginine biosynthetic process"/>
    <property type="evidence" value="ECO:0007669"/>
    <property type="project" value="UniProtKB-UniRule"/>
</dbReference>
<dbReference type="InterPro" id="IPR036390">
    <property type="entry name" value="WH_DNA-bd_sf"/>
</dbReference>
<dbReference type="HAMAP" id="MF_00173">
    <property type="entry name" value="Arg_repressor"/>
    <property type="match status" value="1"/>
</dbReference>
<keyword evidence="7" id="KW-0028">Amino-acid biosynthesis</keyword>
<dbReference type="InterPro" id="IPR036388">
    <property type="entry name" value="WH-like_DNA-bd_sf"/>
</dbReference>
<reference evidence="11 12" key="1">
    <citation type="submission" date="2013-02" db="EMBL/GenBank/DDBJ databases">
        <title>The Genome Sequence of Enterococcus phoeniculicola BAA-412.</title>
        <authorList>
            <consortium name="The Broad Institute Genome Sequencing Platform"/>
            <consortium name="The Broad Institute Genome Sequencing Center for Infectious Disease"/>
            <person name="Earl A.M."/>
            <person name="Gilmore M.S."/>
            <person name="Lebreton F."/>
            <person name="Walker B."/>
            <person name="Young S.K."/>
            <person name="Zeng Q."/>
            <person name="Gargeya S."/>
            <person name="Fitzgerald M."/>
            <person name="Haas B."/>
            <person name="Abouelleil A."/>
            <person name="Alvarado L."/>
            <person name="Arachchi H.M."/>
            <person name="Berlin A.M."/>
            <person name="Chapman S.B."/>
            <person name="Dewar J."/>
            <person name="Goldberg J."/>
            <person name="Griggs A."/>
            <person name="Gujja S."/>
            <person name="Hansen M."/>
            <person name="Howarth C."/>
            <person name="Imamovic A."/>
            <person name="Larimer J."/>
            <person name="McCowan C."/>
            <person name="Murphy C."/>
            <person name="Neiman D."/>
            <person name="Pearson M."/>
            <person name="Priest M."/>
            <person name="Roberts A."/>
            <person name="Saif S."/>
            <person name="Shea T."/>
            <person name="Sisk P."/>
            <person name="Sykes S."/>
            <person name="Wortman J."/>
            <person name="Nusbaum C."/>
            <person name="Birren B."/>
        </authorList>
    </citation>
    <scope>NUCLEOTIDE SEQUENCE [LARGE SCALE GENOMIC DNA]</scope>
    <source>
        <strain evidence="11 12">ATCC BAA-412</strain>
    </source>
</reference>
<dbReference type="EMBL" id="AJAT01000003">
    <property type="protein sequence ID" value="EOL50016.1"/>
    <property type="molecule type" value="Genomic_DNA"/>
</dbReference>
<keyword evidence="6 7" id="KW-0804">Transcription</keyword>
<feature type="domain" description="Arginine repressor DNA-binding" evidence="9">
    <location>
        <begin position="1"/>
        <end position="66"/>
    </location>
</feature>
<dbReference type="InterPro" id="IPR001669">
    <property type="entry name" value="Arg_repress"/>
</dbReference>
<organism evidence="11 12">
    <name type="scientific">Enterococcus phoeniculicola ATCC BAA-412</name>
    <dbReference type="NCBI Taxonomy" id="1158610"/>
    <lineage>
        <taxon>Bacteria</taxon>
        <taxon>Bacillati</taxon>
        <taxon>Bacillota</taxon>
        <taxon>Bacilli</taxon>
        <taxon>Lactobacillales</taxon>
        <taxon>Enterococcaceae</taxon>
        <taxon>Enterococcus</taxon>
    </lineage>
</organism>
<dbReference type="GO" id="GO:0034618">
    <property type="term" value="F:arginine binding"/>
    <property type="evidence" value="ECO:0007669"/>
    <property type="project" value="InterPro"/>
</dbReference>
<dbReference type="Gene3D" id="1.10.10.10">
    <property type="entry name" value="Winged helix-like DNA-binding domain superfamily/Winged helix DNA-binding domain"/>
    <property type="match status" value="1"/>
</dbReference>
<keyword evidence="5 7" id="KW-0238">DNA-binding</keyword>
<dbReference type="PANTHER" id="PTHR34471">
    <property type="entry name" value="ARGININE REPRESSOR"/>
    <property type="match status" value="1"/>
</dbReference>
<keyword evidence="7" id="KW-0055">Arginine biosynthesis</keyword>
<comment type="pathway">
    <text evidence="7">Amino-acid biosynthesis; L-arginine biosynthesis [regulation].</text>
</comment>
<feature type="domain" description="Arginine repressor C-terminal" evidence="10">
    <location>
        <begin position="81"/>
        <end position="147"/>
    </location>
</feature>
<evidence type="ECO:0000313" key="11">
    <source>
        <dbReference type="EMBL" id="EOL50016.1"/>
    </source>
</evidence>
<accession>R3WQB4</accession>
<evidence type="ECO:0000256" key="6">
    <source>
        <dbReference type="ARBA" id="ARBA00023163"/>
    </source>
</evidence>
<dbReference type="GO" id="GO:0003677">
    <property type="term" value="F:DNA binding"/>
    <property type="evidence" value="ECO:0007669"/>
    <property type="project" value="UniProtKB-KW"/>
</dbReference>
<evidence type="ECO:0000256" key="7">
    <source>
        <dbReference type="HAMAP-Rule" id="MF_00173"/>
    </source>
</evidence>
<dbReference type="OrthoDB" id="9807089at2"/>
<dbReference type="Proteomes" id="UP000013785">
    <property type="component" value="Unassembled WGS sequence"/>
</dbReference>
<evidence type="ECO:0000256" key="4">
    <source>
        <dbReference type="ARBA" id="ARBA00023015"/>
    </source>
</evidence>
<dbReference type="eggNOG" id="COG1438">
    <property type="taxonomic scope" value="Bacteria"/>
</dbReference>
<sequence>MKKESRRRLIKQLITQNDIETQSELIDLLKNEGIQVTQTTISRDIREMNIVKMHVGSNRVKYALFTQVKPFDSEEKLRETLKESAVGIEQVEFMIIIHTDMDSADVITNYLDEVNYEEIAGTIAGIDTIIIIAYSKEVADHLLERFKRMMNATS</sequence>
<keyword evidence="12" id="KW-1185">Reference proteome</keyword>
<dbReference type="InterPro" id="IPR020899">
    <property type="entry name" value="Arg_repress_C"/>
</dbReference>
<evidence type="ECO:0000256" key="8">
    <source>
        <dbReference type="NCBIfam" id="TIGR01529"/>
    </source>
</evidence>
<comment type="similarity">
    <text evidence="2 7">Belongs to the ArgR family.</text>
</comment>
<name>R3WQB4_9ENTE</name>
<evidence type="ECO:0000256" key="5">
    <source>
        <dbReference type="ARBA" id="ARBA00023125"/>
    </source>
</evidence>
<dbReference type="SUPFAM" id="SSF46785">
    <property type="entry name" value="Winged helix' DNA-binding domain"/>
    <property type="match status" value="1"/>
</dbReference>
<dbReference type="PATRIC" id="fig|1158610.3.peg.41"/>
<dbReference type="InterPro" id="IPR036251">
    <property type="entry name" value="Arg_repress_C_sf"/>
</dbReference>
<dbReference type="STRING" id="154621.RV11_GL002631"/>
<dbReference type="GO" id="GO:0006526">
    <property type="term" value="P:L-arginine biosynthetic process"/>
    <property type="evidence" value="ECO:0007669"/>
    <property type="project" value="UniProtKB-UniPathway"/>
</dbReference>
<evidence type="ECO:0000256" key="1">
    <source>
        <dbReference type="ARBA" id="ARBA00004496"/>
    </source>
</evidence>
<dbReference type="PRINTS" id="PR01467">
    <property type="entry name" value="ARGREPRESSOR"/>
</dbReference>
<keyword evidence="3 7" id="KW-0963">Cytoplasm</keyword>
<dbReference type="SUPFAM" id="SSF55252">
    <property type="entry name" value="C-terminal domain of arginine repressor"/>
    <property type="match status" value="1"/>
</dbReference>
<dbReference type="GO" id="GO:0003700">
    <property type="term" value="F:DNA-binding transcription factor activity"/>
    <property type="evidence" value="ECO:0007669"/>
    <property type="project" value="UniProtKB-UniRule"/>
</dbReference>
<dbReference type="AlphaFoldDB" id="R3WQB4"/>
<dbReference type="Gene3D" id="3.30.1360.40">
    <property type="match status" value="1"/>
</dbReference>
<proteinExistence type="inferred from homology"/>
<dbReference type="NCBIfam" id="TIGR01529">
    <property type="entry name" value="argR_whole"/>
    <property type="match status" value="1"/>
</dbReference>
<dbReference type="HOGENOM" id="CLU_097103_3_0_9"/>
<dbReference type="PANTHER" id="PTHR34471:SF1">
    <property type="entry name" value="ARGININE REPRESSOR"/>
    <property type="match status" value="1"/>
</dbReference>
<comment type="caution">
    <text evidence="11">The sequence shown here is derived from an EMBL/GenBank/DDBJ whole genome shotgun (WGS) entry which is preliminary data.</text>
</comment>
<evidence type="ECO:0000259" key="9">
    <source>
        <dbReference type="Pfam" id="PF01316"/>
    </source>
</evidence>
<dbReference type="RefSeq" id="WP_010766751.1">
    <property type="nucleotide sequence ID" value="NZ_ASWE01000007.1"/>
</dbReference>
<evidence type="ECO:0000256" key="3">
    <source>
        <dbReference type="ARBA" id="ARBA00022490"/>
    </source>
</evidence>
<keyword evidence="7" id="KW-0678">Repressor</keyword>
<dbReference type="InterPro" id="IPR020900">
    <property type="entry name" value="Arg_repress_DNA-bd"/>
</dbReference>
<protein>
    <recommendedName>
        <fullName evidence="7 8">Arginine repressor</fullName>
    </recommendedName>
</protein>
<evidence type="ECO:0000259" key="10">
    <source>
        <dbReference type="Pfam" id="PF02863"/>
    </source>
</evidence>
<dbReference type="Pfam" id="PF01316">
    <property type="entry name" value="Arg_repressor"/>
    <property type="match status" value="1"/>
</dbReference>
<comment type="subcellular location">
    <subcellularLocation>
        <location evidence="1 7">Cytoplasm</location>
    </subcellularLocation>
</comment>
<keyword evidence="4 7" id="KW-0805">Transcription regulation</keyword>
<evidence type="ECO:0000313" key="12">
    <source>
        <dbReference type="Proteomes" id="UP000013785"/>
    </source>
</evidence>
<dbReference type="Pfam" id="PF02863">
    <property type="entry name" value="Arg_repressor_C"/>
    <property type="match status" value="1"/>
</dbReference>
<dbReference type="GO" id="GO:0051259">
    <property type="term" value="P:protein complex oligomerization"/>
    <property type="evidence" value="ECO:0007669"/>
    <property type="project" value="InterPro"/>
</dbReference>
<dbReference type="GO" id="GO:0005737">
    <property type="term" value="C:cytoplasm"/>
    <property type="evidence" value="ECO:0007669"/>
    <property type="project" value="UniProtKB-SubCell"/>
</dbReference>
<evidence type="ECO:0000256" key="2">
    <source>
        <dbReference type="ARBA" id="ARBA00008316"/>
    </source>
</evidence>